<feature type="domain" description="DUF4394" evidence="2">
    <location>
        <begin position="36"/>
        <end position="257"/>
    </location>
</feature>
<evidence type="ECO:0000313" key="4">
    <source>
        <dbReference type="Proteomes" id="UP001163882"/>
    </source>
</evidence>
<organism evidence="3 4">
    <name type="scientific">Pelagibacterium flavum</name>
    <dbReference type="NCBI Taxonomy" id="2984530"/>
    <lineage>
        <taxon>Bacteria</taxon>
        <taxon>Pseudomonadati</taxon>
        <taxon>Pseudomonadota</taxon>
        <taxon>Alphaproteobacteria</taxon>
        <taxon>Hyphomicrobiales</taxon>
        <taxon>Devosiaceae</taxon>
        <taxon>Pelagibacterium</taxon>
    </lineage>
</organism>
<dbReference type="InterPro" id="IPR011048">
    <property type="entry name" value="Haem_d1_sf"/>
</dbReference>
<keyword evidence="1" id="KW-0732">Signal</keyword>
<dbReference type="InterPro" id="IPR025507">
    <property type="entry name" value="DUF4394"/>
</dbReference>
<evidence type="ECO:0000256" key="1">
    <source>
        <dbReference type="SAM" id="SignalP"/>
    </source>
</evidence>
<keyword evidence="4" id="KW-1185">Reference proteome</keyword>
<protein>
    <submittedName>
        <fullName evidence="3">DUF4394 domain-containing protein</fullName>
    </submittedName>
</protein>
<evidence type="ECO:0000259" key="2">
    <source>
        <dbReference type="Pfam" id="PF14339"/>
    </source>
</evidence>
<sequence>MSHRTLTRAALIGTSFFALTGAALAQPAVGLAGDKTLVMFDTETLMVEGMMEVSGVDSLFGIDQRPADNMLYGVDSDYNIVTIDPATGEATVVSTITETIGGDYAMVDFNPMADRLRFMGSDGTNLRINVDTGETIVDGSLHFAEGDANADADFTVVATAYINSIGSPDATAMYDIEWSMMSLLQQTAPNDGTLETRGMLGIDDADAIAFDIFAKEIDMNTAYLVANMTLYTVDLQSGAATEVGMIDGLDVALRDVAVWHEGM</sequence>
<dbReference type="EMBL" id="CP107716">
    <property type="protein sequence ID" value="UYQ70688.1"/>
    <property type="molecule type" value="Genomic_DNA"/>
</dbReference>
<gene>
    <name evidence="3" type="ORF">OF122_11450</name>
</gene>
<accession>A0ABY6IJE4</accession>
<dbReference type="RefSeq" id="WP_264224377.1">
    <property type="nucleotide sequence ID" value="NZ_CP107716.1"/>
</dbReference>
<evidence type="ECO:0000313" key="3">
    <source>
        <dbReference type="EMBL" id="UYQ70688.1"/>
    </source>
</evidence>
<feature type="chain" id="PRO_5047351487" evidence="1">
    <location>
        <begin position="26"/>
        <end position="263"/>
    </location>
</feature>
<dbReference type="Proteomes" id="UP001163882">
    <property type="component" value="Chromosome"/>
</dbReference>
<dbReference type="SUPFAM" id="SSF51004">
    <property type="entry name" value="C-terminal (heme d1) domain of cytochrome cd1-nitrite reductase"/>
    <property type="match status" value="1"/>
</dbReference>
<feature type="signal peptide" evidence="1">
    <location>
        <begin position="1"/>
        <end position="25"/>
    </location>
</feature>
<dbReference type="Pfam" id="PF14339">
    <property type="entry name" value="DUF4394"/>
    <property type="match status" value="1"/>
</dbReference>
<name>A0ABY6IJE4_9HYPH</name>
<proteinExistence type="predicted"/>
<reference evidence="3" key="1">
    <citation type="submission" date="2022-10" db="EMBL/GenBank/DDBJ databases">
        <title>YIM 151497 complete genome.</title>
        <authorList>
            <person name="Chen X."/>
        </authorList>
    </citation>
    <scope>NUCLEOTIDE SEQUENCE</scope>
    <source>
        <strain evidence="3">YIM 151497</strain>
    </source>
</reference>